<accession>A0A0M0JKX6</accession>
<reference evidence="2" key="1">
    <citation type="journal article" date="2015" name="PLoS Genet.">
        <title>Genome Sequence and Transcriptome Analyses of Chrysochromulina tobin: Metabolic Tools for Enhanced Algal Fitness in the Prominent Order Prymnesiales (Haptophyceae).</title>
        <authorList>
            <person name="Hovde B.T."/>
            <person name="Deodato C.R."/>
            <person name="Hunsperger H.M."/>
            <person name="Ryken S.A."/>
            <person name="Yost W."/>
            <person name="Jha R.K."/>
            <person name="Patterson J."/>
            <person name="Monnat R.J. Jr."/>
            <person name="Barlow S.B."/>
            <person name="Starkenburg S.R."/>
            <person name="Cattolico R.A."/>
        </authorList>
    </citation>
    <scope>NUCLEOTIDE SEQUENCE</scope>
    <source>
        <strain evidence="2">CCMP291</strain>
    </source>
</reference>
<name>A0A0M0JKX6_9EUKA</name>
<gene>
    <name evidence="1" type="ORF">Ctob_004419</name>
</gene>
<dbReference type="AlphaFoldDB" id="A0A0M0JKX6"/>
<evidence type="ECO:0000313" key="1">
    <source>
        <dbReference type="EMBL" id="KOO26913.1"/>
    </source>
</evidence>
<dbReference type="Proteomes" id="UP000037460">
    <property type="component" value="Unassembled WGS sequence"/>
</dbReference>
<sequence length="66" mass="7187">MCSNPCTDLYRNPAGSSTIDSCAICRGPACTRAGRNSMMADDGLRKVFEIALEELFIEGKLWDADV</sequence>
<comment type="caution">
    <text evidence="1">The sequence shown here is derived from an EMBL/GenBank/DDBJ whole genome shotgun (WGS) entry which is preliminary data.</text>
</comment>
<evidence type="ECO:0000313" key="2">
    <source>
        <dbReference type="Proteomes" id="UP000037460"/>
    </source>
</evidence>
<dbReference type="EMBL" id="JWZX01002786">
    <property type="protein sequence ID" value="KOO26913.1"/>
    <property type="molecule type" value="Genomic_DNA"/>
</dbReference>
<keyword evidence="2" id="KW-1185">Reference proteome</keyword>
<organism evidence="1 2">
    <name type="scientific">Chrysochromulina tobinii</name>
    <dbReference type="NCBI Taxonomy" id="1460289"/>
    <lineage>
        <taxon>Eukaryota</taxon>
        <taxon>Haptista</taxon>
        <taxon>Haptophyta</taxon>
        <taxon>Prymnesiophyceae</taxon>
        <taxon>Prymnesiales</taxon>
        <taxon>Chrysochromulinaceae</taxon>
        <taxon>Chrysochromulina</taxon>
    </lineage>
</organism>
<protein>
    <submittedName>
        <fullName evidence="1">Uncharacterized protein</fullName>
    </submittedName>
</protein>
<feature type="non-terminal residue" evidence="1">
    <location>
        <position position="66"/>
    </location>
</feature>
<proteinExistence type="predicted"/>